<feature type="region of interest" description="Disordered" evidence="1">
    <location>
        <begin position="149"/>
        <end position="195"/>
    </location>
</feature>
<organism evidence="3 4">
    <name type="scientific">Stephania cephalantha</name>
    <dbReference type="NCBI Taxonomy" id="152367"/>
    <lineage>
        <taxon>Eukaryota</taxon>
        <taxon>Viridiplantae</taxon>
        <taxon>Streptophyta</taxon>
        <taxon>Embryophyta</taxon>
        <taxon>Tracheophyta</taxon>
        <taxon>Spermatophyta</taxon>
        <taxon>Magnoliopsida</taxon>
        <taxon>Ranunculales</taxon>
        <taxon>Menispermaceae</taxon>
        <taxon>Menispermoideae</taxon>
        <taxon>Cissampelideae</taxon>
        <taxon>Stephania</taxon>
    </lineage>
</organism>
<accession>A0AAP0DU07</accession>
<keyword evidence="2" id="KW-0732">Signal</keyword>
<keyword evidence="4" id="KW-1185">Reference proteome</keyword>
<evidence type="ECO:0000256" key="1">
    <source>
        <dbReference type="SAM" id="MobiDB-lite"/>
    </source>
</evidence>
<proteinExistence type="predicted"/>
<dbReference type="AlphaFoldDB" id="A0AAP0DU07"/>
<comment type="caution">
    <text evidence="3">The sequence shown here is derived from an EMBL/GenBank/DDBJ whole genome shotgun (WGS) entry which is preliminary data.</text>
</comment>
<feature type="chain" id="PRO_5042836253" evidence="2">
    <location>
        <begin position="32"/>
        <end position="195"/>
    </location>
</feature>
<reference evidence="3 4" key="1">
    <citation type="submission" date="2024-01" db="EMBL/GenBank/DDBJ databases">
        <title>Genome assemblies of Stephania.</title>
        <authorList>
            <person name="Yang L."/>
        </authorList>
    </citation>
    <scope>NUCLEOTIDE SEQUENCE [LARGE SCALE GENOMIC DNA]</scope>
    <source>
        <strain evidence="3">JXDWG</strain>
        <tissue evidence="3">Leaf</tissue>
    </source>
</reference>
<gene>
    <name evidence="3" type="ORF">Scep_030970</name>
</gene>
<dbReference type="EMBL" id="JBBNAG010000014">
    <property type="protein sequence ID" value="KAK9081115.1"/>
    <property type="molecule type" value="Genomic_DNA"/>
</dbReference>
<protein>
    <submittedName>
        <fullName evidence="3">Uncharacterized protein</fullName>
    </submittedName>
</protein>
<evidence type="ECO:0000313" key="3">
    <source>
        <dbReference type="EMBL" id="KAK9081115.1"/>
    </source>
</evidence>
<sequence length="195" mass="22233">MSIWARFTSAWWAMPRLFLLLVHHFLFRSKGSESLRMGQQKSKYSYLRSERGSTNKERGCWFGKGVELEVPHAFLSKQSAKAVTSGSRARGPKQKRRKRICTIPPMETGLYEEGESLESELEELKGEIQESLYAWMDKEAKEKGAFQNCTLEESGHSTRKDRRNVLGLKAEMPQAATSSPDVLKQTKAGSRSEER</sequence>
<evidence type="ECO:0000256" key="2">
    <source>
        <dbReference type="SAM" id="SignalP"/>
    </source>
</evidence>
<dbReference type="Proteomes" id="UP001419268">
    <property type="component" value="Unassembled WGS sequence"/>
</dbReference>
<feature type="signal peptide" evidence="2">
    <location>
        <begin position="1"/>
        <end position="31"/>
    </location>
</feature>
<evidence type="ECO:0000313" key="4">
    <source>
        <dbReference type="Proteomes" id="UP001419268"/>
    </source>
</evidence>
<name>A0AAP0DU07_9MAGN</name>